<protein>
    <submittedName>
        <fullName evidence="3">DUF1624 domain-containing protein</fullName>
    </submittedName>
</protein>
<accession>A0A858T012</accession>
<reference evidence="3 4" key="1">
    <citation type="submission" date="2020-02" db="EMBL/GenBank/DDBJ databases">
        <title>Genome sequence of Roseobacter ponti.</title>
        <authorList>
            <person name="Hollensteiner J."/>
            <person name="Schneider D."/>
            <person name="Poehlein A."/>
            <person name="Daniel R."/>
        </authorList>
    </citation>
    <scope>NUCLEOTIDE SEQUENCE [LARGE SCALE GENOMIC DNA]</scope>
    <source>
        <strain evidence="3 4">DSM 106830</strain>
    </source>
</reference>
<organism evidence="3 4">
    <name type="scientific">Roseobacter ponti</name>
    <dbReference type="NCBI Taxonomy" id="1891787"/>
    <lineage>
        <taxon>Bacteria</taxon>
        <taxon>Pseudomonadati</taxon>
        <taxon>Pseudomonadota</taxon>
        <taxon>Alphaproteobacteria</taxon>
        <taxon>Rhodobacterales</taxon>
        <taxon>Roseobacteraceae</taxon>
        <taxon>Roseobacter</taxon>
    </lineage>
</organism>
<keyword evidence="1" id="KW-0812">Transmembrane</keyword>
<dbReference type="InterPro" id="IPR012429">
    <property type="entry name" value="HGSNAT_cat"/>
</dbReference>
<evidence type="ECO:0000313" key="4">
    <source>
        <dbReference type="Proteomes" id="UP000503308"/>
    </source>
</evidence>
<dbReference type="EMBL" id="CP048788">
    <property type="protein sequence ID" value="QJF53091.1"/>
    <property type="molecule type" value="Genomic_DNA"/>
</dbReference>
<sequence length="222" mass="23988">MVVFHFFHDLEIFGILPRGTTVTGGWDVFSSLVAGSFLFIAGISFRLAHGGGVRWRSFLRRFVVLCLAAALVSLATFVVFPENFIRFGILHCIALSGVLGLLCLRLPAVVNAGLAIVFMMAPDHLRSDLFNADLLLWTGLATATPPALDYIPVLPWSGLFLAGLAAAQMLRPGRHRPGVALSAPYAKGAAFLAWPGRHSLTIYLLHQPILLGLIWTGVTLVS</sequence>
<gene>
    <name evidence="3" type="ORF">G3256_03640</name>
</gene>
<proteinExistence type="predicted"/>
<keyword evidence="1" id="KW-1133">Transmembrane helix</keyword>
<feature type="domain" description="Heparan-alpha-glucosaminide N-acetyltransferase catalytic" evidence="2">
    <location>
        <begin position="1"/>
        <end position="208"/>
    </location>
</feature>
<keyword evidence="1" id="KW-0472">Membrane</keyword>
<feature type="transmembrane region" description="Helical" evidence="1">
    <location>
        <begin position="59"/>
        <end position="81"/>
    </location>
</feature>
<dbReference type="Pfam" id="PF07786">
    <property type="entry name" value="HGSNAT_cat"/>
    <property type="match status" value="1"/>
</dbReference>
<evidence type="ECO:0000259" key="2">
    <source>
        <dbReference type="Pfam" id="PF07786"/>
    </source>
</evidence>
<feature type="transmembrane region" description="Helical" evidence="1">
    <location>
        <begin position="87"/>
        <end position="117"/>
    </location>
</feature>
<evidence type="ECO:0000256" key="1">
    <source>
        <dbReference type="SAM" id="Phobius"/>
    </source>
</evidence>
<evidence type="ECO:0000313" key="3">
    <source>
        <dbReference type="EMBL" id="QJF53091.1"/>
    </source>
</evidence>
<feature type="transmembrane region" description="Helical" evidence="1">
    <location>
        <begin position="28"/>
        <end position="47"/>
    </location>
</feature>
<keyword evidence="4" id="KW-1185">Reference proteome</keyword>
<dbReference type="KEGG" id="rpon:G3256_03640"/>
<name>A0A858T012_9RHOB</name>
<dbReference type="Proteomes" id="UP000503308">
    <property type="component" value="Chromosome"/>
</dbReference>
<feature type="transmembrane region" description="Helical" evidence="1">
    <location>
        <begin position="200"/>
        <end position="221"/>
    </location>
</feature>
<dbReference type="AlphaFoldDB" id="A0A858T012"/>